<dbReference type="AlphaFoldDB" id="A0A448MLD4"/>
<name>A0A448MLD4_9PAST</name>
<gene>
    <name evidence="1" type="primary">lst</name>
    <name evidence="1" type="ORF">NCTC8284_01164</name>
</gene>
<dbReference type="InterPro" id="IPR012477">
    <property type="entry name" value="Glyco_transf_52"/>
</dbReference>
<dbReference type="Gene3D" id="3.30.370.20">
    <property type="match status" value="1"/>
</dbReference>
<proteinExistence type="predicted"/>
<evidence type="ECO:0000313" key="1">
    <source>
        <dbReference type="EMBL" id="VEH66008.1"/>
    </source>
</evidence>
<keyword evidence="1" id="KW-0808">Transferase</keyword>
<protein>
    <submittedName>
        <fullName evidence="1">CMP-N-acetylneuraminate-beta-galactosamide-alpha-2,3-sialyltransferase</fullName>
        <ecNumber evidence="1">2.4.99.-</ecNumber>
    </submittedName>
</protein>
<reference evidence="1 2" key="1">
    <citation type="submission" date="2018-12" db="EMBL/GenBank/DDBJ databases">
        <authorList>
            <consortium name="Pathogen Informatics"/>
        </authorList>
    </citation>
    <scope>NUCLEOTIDE SEQUENCE [LARGE SCALE GENOMIC DNA]</scope>
    <source>
        <strain evidence="1 2">NCTC8284</strain>
    </source>
</reference>
<dbReference type="Proteomes" id="UP000278733">
    <property type="component" value="Chromosome"/>
</dbReference>
<organism evidence="1 2">
    <name type="scientific">Rodentibacter pneumotropicus</name>
    <dbReference type="NCBI Taxonomy" id="758"/>
    <lineage>
        <taxon>Bacteria</taxon>
        <taxon>Pseudomonadati</taxon>
        <taxon>Pseudomonadota</taxon>
        <taxon>Gammaproteobacteria</taxon>
        <taxon>Pasteurellales</taxon>
        <taxon>Pasteurellaceae</taxon>
        <taxon>Rodentibacter</taxon>
    </lineage>
</organism>
<evidence type="ECO:0000313" key="2">
    <source>
        <dbReference type="Proteomes" id="UP000278733"/>
    </source>
</evidence>
<dbReference type="KEGG" id="rpne:NCTC8284_01164"/>
<dbReference type="Pfam" id="PF07922">
    <property type="entry name" value="Glyco_transf_52"/>
    <property type="match status" value="1"/>
</dbReference>
<keyword evidence="1" id="KW-0328">Glycosyltransferase</keyword>
<accession>A0A448MLD4</accession>
<sequence>MNLIVCCTPLQMKIAEHIINEYRNEKFISIVLINSLNINSKYQFYINRLSEKSTKTISIDTKIEKDRFKFLWELINLKCEEFIGCSLDKIFFANINSLWIQTIISKCNIEKIYTFDDGLANIIDKSPLIQDNNIKRKLVNFLVRNKFSSKKY</sequence>
<dbReference type="GO" id="GO:0016757">
    <property type="term" value="F:glycosyltransferase activity"/>
    <property type="evidence" value="ECO:0007669"/>
    <property type="project" value="UniProtKB-KW"/>
</dbReference>
<dbReference type="EMBL" id="LR134405">
    <property type="protein sequence ID" value="VEH66008.1"/>
    <property type="molecule type" value="Genomic_DNA"/>
</dbReference>
<dbReference type="STRING" id="758.GCA_000730685_00439"/>
<dbReference type="EC" id="2.4.99.-" evidence="1"/>